<reference evidence="1" key="1">
    <citation type="submission" date="2021-07" db="EMBL/GenBank/DDBJ databases">
        <authorList>
            <person name="Catto M.A."/>
            <person name="Jacobson A."/>
            <person name="Kennedy G."/>
            <person name="Labadie P."/>
            <person name="Hunt B.G."/>
            <person name="Srinivasan R."/>
        </authorList>
    </citation>
    <scope>NUCLEOTIDE SEQUENCE</scope>
    <source>
        <strain evidence="1">PL_HMW_Pooled</strain>
        <tissue evidence="1">Head</tissue>
    </source>
</reference>
<organism evidence="1 2">
    <name type="scientific">Frankliniella fusca</name>
    <dbReference type="NCBI Taxonomy" id="407009"/>
    <lineage>
        <taxon>Eukaryota</taxon>
        <taxon>Metazoa</taxon>
        <taxon>Ecdysozoa</taxon>
        <taxon>Arthropoda</taxon>
        <taxon>Hexapoda</taxon>
        <taxon>Insecta</taxon>
        <taxon>Pterygota</taxon>
        <taxon>Neoptera</taxon>
        <taxon>Paraneoptera</taxon>
        <taxon>Thysanoptera</taxon>
        <taxon>Terebrantia</taxon>
        <taxon>Thripoidea</taxon>
        <taxon>Thripidae</taxon>
        <taxon>Frankliniella</taxon>
    </lineage>
</organism>
<protein>
    <submittedName>
        <fullName evidence="1">Uncharacterized protein</fullName>
    </submittedName>
</protein>
<comment type="caution">
    <text evidence="1">The sequence shown here is derived from an EMBL/GenBank/DDBJ whole genome shotgun (WGS) entry which is preliminary data.</text>
</comment>
<accession>A0AAE1GY18</accession>
<sequence length="56" mass="6569">RRPGLERWALPVCVVVNRKRLHLSTACECEFSAFLASTVYRRVFVASSLRLVRDFW</sequence>
<dbReference type="Proteomes" id="UP001219518">
    <property type="component" value="Unassembled WGS sequence"/>
</dbReference>
<dbReference type="EMBL" id="JAHWGI010000231">
    <property type="protein sequence ID" value="KAK3911129.1"/>
    <property type="molecule type" value="Genomic_DNA"/>
</dbReference>
<name>A0AAE1GY18_9NEOP</name>
<evidence type="ECO:0000313" key="2">
    <source>
        <dbReference type="Proteomes" id="UP001219518"/>
    </source>
</evidence>
<proteinExistence type="predicted"/>
<reference evidence="1" key="2">
    <citation type="journal article" date="2023" name="BMC Genomics">
        <title>Pest status, molecular evolution, and epigenetic factors derived from the genome assembly of Frankliniella fusca, a thysanopteran phytovirus vector.</title>
        <authorList>
            <person name="Catto M.A."/>
            <person name="Labadie P.E."/>
            <person name="Jacobson A.L."/>
            <person name="Kennedy G.G."/>
            <person name="Srinivasan R."/>
            <person name="Hunt B.G."/>
        </authorList>
    </citation>
    <scope>NUCLEOTIDE SEQUENCE</scope>
    <source>
        <strain evidence="1">PL_HMW_Pooled</strain>
    </source>
</reference>
<dbReference type="AlphaFoldDB" id="A0AAE1GY18"/>
<keyword evidence="2" id="KW-1185">Reference proteome</keyword>
<feature type="non-terminal residue" evidence="1">
    <location>
        <position position="1"/>
    </location>
</feature>
<gene>
    <name evidence="1" type="ORF">KUF71_020833</name>
</gene>
<evidence type="ECO:0000313" key="1">
    <source>
        <dbReference type="EMBL" id="KAK3911129.1"/>
    </source>
</evidence>